<accession>A0A550CB33</accession>
<dbReference type="AlphaFoldDB" id="A0A550CB33"/>
<comment type="caution">
    <text evidence="11">The sequence shown here is derived from an EMBL/GenBank/DDBJ whole genome shotgun (WGS) entry which is preliminary data.</text>
</comment>
<feature type="transmembrane region" description="Helical" evidence="9">
    <location>
        <begin position="189"/>
        <end position="217"/>
    </location>
</feature>
<evidence type="ECO:0000256" key="4">
    <source>
        <dbReference type="ARBA" id="ARBA00022989"/>
    </source>
</evidence>
<feature type="transmembrane region" description="Helical" evidence="9">
    <location>
        <begin position="353"/>
        <end position="377"/>
    </location>
</feature>
<dbReference type="GO" id="GO:0015271">
    <property type="term" value="F:outward rectifier potassium channel activity"/>
    <property type="evidence" value="ECO:0007669"/>
    <property type="project" value="TreeGrafter"/>
</dbReference>
<feature type="transmembrane region" description="Helical" evidence="9">
    <location>
        <begin position="383"/>
        <end position="403"/>
    </location>
</feature>
<feature type="region of interest" description="Disordered" evidence="8">
    <location>
        <begin position="557"/>
        <end position="596"/>
    </location>
</feature>
<dbReference type="STRING" id="97359.A0A550CB33"/>
<evidence type="ECO:0000259" key="10">
    <source>
        <dbReference type="Pfam" id="PF07885"/>
    </source>
</evidence>
<evidence type="ECO:0000313" key="11">
    <source>
        <dbReference type="EMBL" id="TRM62011.1"/>
    </source>
</evidence>
<protein>
    <recommendedName>
        <fullName evidence="10">Potassium channel domain-containing protein</fullName>
    </recommendedName>
</protein>
<feature type="transmembrane region" description="Helical" evidence="9">
    <location>
        <begin position="71"/>
        <end position="95"/>
    </location>
</feature>
<evidence type="ECO:0000256" key="6">
    <source>
        <dbReference type="ARBA" id="ARBA00023136"/>
    </source>
</evidence>
<dbReference type="Pfam" id="PF07885">
    <property type="entry name" value="Ion_trans_2"/>
    <property type="match status" value="2"/>
</dbReference>
<evidence type="ECO:0000313" key="12">
    <source>
        <dbReference type="Proteomes" id="UP000320762"/>
    </source>
</evidence>
<comment type="subcellular location">
    <subcellularLocation>
        <location evidence="1">Membrane</location>
        <topology evidence="1">Multi-pass membrane protein</topology>
    </subcellularLocation>
</comment>
<dbReference type="EMBL" id="VDMD01000014">
    <property type="protein sequence ID" value="TRM62011.1"/>
    <property type="molecule type" value="Genomic_DNA"/>
</dbReference>
<evidence type="ECO:0000256" key="5">
    <source>
        <dbReference type="ARBA" id="ARBA00023065"/>
    </source>
</evidence>
<keyword evidence="7" id="KW-0407">Ion channel</keyword>
<evidence type="ECO:0000256" key="1">
    <source>
        <dbReference type="ARBA" id="ARBA00004141"/>
    </source>
</evidence>
<sequence>MDDYDLGAPIQDAALQVNDNVRHRSRSGVQSNGDATPRPSGEGKRDPATDPDEPSPSTYTRAKRWWLASTGFPLIAGTFGPLANLFSVCALVQTWRVRILPGGTETTGERVADPHWVLAPNVASLALAVIANVFLLMNFGRRLRYTIAQPLTVVLWYLSFALLLIPLALTKHLILYPQTEYAFSQSYYYAIISSSVYFVISTLLLANLLGALVFKAYPPSFGSLTVPQRTLMLQTTSYVFYLALGAGVFASIEGWAFVDGLYWADYTLLTCGLGTDFPLYHTLSRALLMPYAVIGITMIGLVIGSIRALRRLEKERTRWLAGLRDVKDVQAWEKREFEAMRRIQKRADFMRRYMALATSSFAFAVLWLVGALVFWYSENLPQNWTYFDALYFAYTTLLTVGYGDFYPQSNAGKPFFVLWTLMAVPTMTVLISNMGDTVVVSWVKQGVLWVAERTVMPNMVQEYGGGSGLGNGSGQKNEFAGEVEKLGAAVQGADEEMAQDTDGQAASGRAGLIRRLAQEVRAAARDVGTEKTYEWEEWSRWMTLVGDADEWLAENRGGWSRERRSERSQDNRSEKSQEDTGGFVKPGTKAEREEVDAEEQLSWLAYDGPMFSDVDEAQWVLTRLCEKLEQILIHE</sequence>
<dbReference type="PANTHER" id="PTHR11003">
    <property type="entry name" value="POTASSIUM CHANNEL, SUBFAMILY K"/>
    <property type="match status" value="1"/>
</dbReference>
<feature type="transmembrane region" description="Helical" evidence="9">
    <location>
        <begin position="115"/>
        <end position="139"/>
    </location>
</feature>
<feature type="compositionally biased region" description="Basic and acidic residues" evidence="8">
    <location>
        <begin position="559"/>
        <end position="578"/>
    </location>
</feature>
<dbReference type="InterPro" id="IPR003280">
    <property type="entry name" value="2pore_dom_K_chnl"/>
</dbReference>
<feature type="transmembrane region" description="Helical" evidence="9">
    <location>
        <begin position="288"/>
        <end position="309"/>
    </location>
</feature>
<gene>
    <name evidence="11" type="ORF">BD626DRAFT_499502</name>
</gene>
<feature type="transmembrane region" description="Helical" evidence="9">
    <location>
        <begin position="415"/>
        <end position="435"/>
    </location>
</feature>
<keyword evidence="2" id="KW-0813">Transport</keyword>
<keyword evidence="4 9" id="KW-1133">Transmembrane helix</keyword>
<reference evidence="11 12" key="1">
    <citation type="journal article" date="2019" name="New Phytol.">
        <title>Comparative genomics reveals unique wood-decay strategies and fruiting body development in the Schizophyllaceae.</title>
        <authorList>
            <person name="Almasi E."/>
            <person name="Sahu N."/>
            <person name="Krizsan K."/>
            <person name="Balint B."/>
            <person name="Kovacs G.M."/>
            <person name="Kiss B."/>
            <person name="Cseklye J."/>
            <person name="Drula E."/>
            <person name="Henrissat B."/>
            <person name="Nagy I."/>
            <person name="Chovatia M."/>
            <person name="Adam C."/>
            <person name="LaButti K."/>
            <person name="Lipzen A."/>
            <person name="Riley R."/>
            <person name="Grigoriev I.V."/>
            <person name="Nagy L.G."/>
        </authorList>
    </citation>
    <scope>NUCLEOTIDE SEQUENCE [LARGE SCALE GENOMIC DNA]</scope>
    <source>
        <strain evidence="11 12">NL-1724</strain>
    </source>
</reference>
<dbReference type="Proteomes" id="UP000320762">
    <property type="component" value="Unassembled WGS sequence"/>
</dbReference>
<feature type="transmembrane region" description="Helical" evidence="9">
    <location>
        <begin position="238"/>
        <end position="258"/>
    </location>
</feature>
<dbReference type="GO" id="GO:0022841">
    <property type="term" value="F:potassium ion leak channel activity"/>
    <property type="evidence" value="ECO:0007669"/>
    <property type="project" value="TreeGrafter"/>
</dbReference>
<keyword evidence="6 9" id="KW-0472">Membrane</keyword>
<feature type="domain" description="Potassium channel" evidence="10">
    <location>
        <begin position="364"/>
        <end position="438"/>
    </location>
</feature>
<organism evidence="11 12">
    <name type="scientific">Schizophyllum amplum</name>
    <dbReference type="NCBI Taxonomy" id="97359"/>
    <lineage>
        <taxon>Eukaryota</taxon>
        <taxon>Fungi</taxon>
        <taxon>Dikarya</taxon>
        <taxon>Basidiomycota</taxon>
        <taxon>Agaricomycotina</taxon>
        <taxon>Agaricomycetes</taxon>
        <taxon>Agaricomycetidae</taxon>
        <taxon>Agaricales</taxon>
        <taxon>Schizophyllaceae</taxon>
        <taxon>Schizophyllum</taxon>
    </lineage>
</organism>
<evidence type="ECO:0000256" key="8">
    <source>
        <dbReference type="SAM" id="MobiDB-lite"/>
    </source>
</evidence>
<proteinExistence type="predicted"/>
<dbReference type="PANTHER" id="PTHR11003:SF342">
    <property type="entry name" value="OUTWARD-RECTIFIER POTASSIUM CHANNEL TOK1"/>
    <property type="match status" value="1"/>
</dbReference>
<dbReference type="OrthoDB" id="297496at2759"/>
<evidence type="ECO:0000256" key="3">
    <source>
        <dbReference type="ARBA" id="ARBA00022692"/>
    </source>
</evidence>
<dbReference type="GO" id="GO:0005886">
    <property type="term" value="C:plasma membrane"/>
    <property type="evidence" value="ECO:0007669"/>
    <property type="project" value="TreeGrafter"/>
</dbReference>
<evidence type="ECO:0000256" key="9">
    <source>
        <dbReference type="SAM" id="Phobius"/>
    </source>
</evidence>
<dbReference type="SUPFAM" id="SSF81324">
    <property type="entry name" value="Voltage-gated potassium channels"/>
    <property type="match status" value="2"/>
</dbReference>
<dbReference type="Gene3D" id="1.10.287.70">
    <property type="match status" value="2"/>
</dbReference>
<evidence type="ECO:0000256" key="2">
    <source>
        <dbReference type="ARBA" id="ARBA00022448"/>
    </source>
</evidence>
<name>A0A550CB33_9AGAR</name>
<feature type="region of interest" description="Disordered" evidence="8">
    <location>
        <begin position="15"/>
        <end position="58"/>
    </location>
</feature>
<dbReference type="InterPro" id="IPR013099">
    <property type="entry name" value="K_chnl_dom"/>
</dbReference>
<keyword evidence="12" id="KW-1185">Reference proteome</keyword>
<feature type="domain" description="Potassium channel" evidence="10">
    <location>
        <begin position="239"/>
        <end position="306"/>
    </location>
</feature>
<feature type="transmembrane region" description="Helical" evidence="9">
    <location>
        <begin position="151"/>
        <end position="169"/>
    </location>
</feature>
<dbReference type="GO" id="GO:0030322">
    <property type="term" value="P:stabilization of membrane potential"/>
    <property type="evidence" value="ECO:0007669"/>
    <property type="project" value="TreeGrafter"/>
</dbReference>
<evidence type="ECO:0000256" key="7">
    <source>
        <dbReference type="ARBA" id="ARBA00023303"/>
    </source>
</evidence>
<keyword evidence="3 9" id="KW-0812">Transmembrane</keyword>
<keyword evidence="5" id="KW-0406">Ion transport</keyword>